<gene>
    <name evidence="1" type="ORF">BD626DRAFT_566640</name>
</gene>
<dbReference type="STRING" id="97359.A0A550CMH3"/>
<dbReference type="EMBL" id="VDMD01000004">
    <property type="protein sequence ID" value="TRM66002.1"/>
    <property type="molecule type" value="Genomic_DNA"/>
</dbReference>
<proteinExistence type="predicted"/>
<accession>A0A550CMH3</accession>
<keyword evidence="2" id="KW-1185">Reference proteome</keyword>
<sequence>MVLELANGITKDDEVIVKPGEYIGSTKCSDTVPVVKTLDSGSQRLEKYLFQLTYSNTTLSTTKELFDFAECIDTEHEFSFSFEFKITAQCNAVFAQRGYLDKIAYQSFDWRSSIKMKELHAEVLTSAFHYSRTIVEGTKWFAGLQAAIREL</sequence>
<protein>
    <submittedName>
        <fullName evidence="1">Uncharacterized protein</fullName>
    </submittedName>
</protein>
<name>A0A550CMH3_9AGAR</name>
<dbReference type="AlphaFoldDB" id="A0A550CMH3"/>
<dbReference type="InterPro" id="IPR017946">
    <property type="entry name" value="PLC-like_Pdiesterase_TIM-brl"/>
</dbReference>
<dbReference type="Gene3D" id="3.20.20.190">
    <property type="entry name" value="Phosphatidylinositol (PI) phosphodiesterase"/>
    <property type="match status" value="1"/>
</dbReference>
<organism evidence="1 2">
    <name type="scientific">Schizophyllum amplum</name>
    <dbReference type="NCBI Taxonomy" id="97359"/>
    <lineage>
        <taxon>Eukaryota</taxon>
        <taxon>Fungi</taxon>
        <taxon>Dikarya</taxon>
        <taxon>Basidiomycota</taxon>
        <taxon>Agaricomycotina</taxon>
        <taxon>Agaricomycetes</taxon>
        <taxon>Agaricomycetidae</taxon>
        <taxon>Agaricales</taxon>
        <taxon>Schizophyllaceae</taxon>
        <taxon>Schizophyllum</taxon>
    </lineage>
</organism>
<dbReference type="GO" id="GO:0008081">
    <property type="term" value="F:phosphoric diester hydrolase activity"/>
    <property type="evidence" value="ECO:0007669"/>
    <property type="project" value="InterPro"/>
</dbReference>
<comment type="caution">
    <text evidence="1">The sequence shown here is derived from an EMBL/GenBank/DDBJ whole genome shotgun (WGS) entry which is preliminary data.</text>
</comment>
<evidence type="ECO:0000313" key="2">
    <source>
        <dbReference type="Proteomes" id="UP000320762"/>
    </source>
</evidence>
<dbReference type="GO" id="GO:0006629">
    <property type="term" value="P:lipid metabolic process"/>
    <property type="evidence" value="ECO:0007669"/>
    <property type="project" value="InterPro"/>
</dbReference>
<dbReference type="Proteomes" id="UP000320762">
    <property type="component" value="Unassembled WGS sequence"/>
</dbReference>
<evidence type="ECO:0000313" key="1">
    <source>
        <dbReference type="EMBL" id="TRM66002.1"/>
    </source>
</evidence>
<dbReference type="SUPFAM" id="SSF51695">
    <property type="entry name" value="PLC-like phosphodiesterases"/>
    <property type="match status" value="1"/>
</dbReference>
<reference evidence="1 2" key="1">
    <citation type="journal article" date="2019" name="New Phytol.">
        <title>Comparative genomics reveals unique wood-decay strategies and fruiting body development in the Schizophyllaceae.</title>
        <authorList>
            <person name="Almasi E."/>
            <person name="Sahu N."/>
            <person name="Krizsan K."/>
            <person name="Balint B."/>
            <person name="Kovacs G.M."/>
            <person name="Kiss B."/>
            <person name="Cseklye J."/>
            <person name="Drula E."/>
            <person name="Henrissat B."/>
            <person name="Nagy I."/>
            <person name="Chovatia M."/>
            <person name="Adam C."/>
            <person name="LaButti K."/>
            <person name="Lipzen A."/>
            <person name="Riley R."/>
            <person name="Grigoriev I.V."/>
            <person name="Nagy L.G."/>
        </authorList>
    </citation>
    <scope>NUCLEOTIDE SEQUENCE [LARGE SCALE GENOMIC DNA]</scope>
    <source>
        <strain evidence="1 2">NL-1724</strain>
    </source>
</reference>
<dbReference type="OrthoDB" id="1058301at2759"/>